<name>A0A232EQ04_9HYME</name>
<dbReference type="InterPro" id="IPR011992">
    <property type="entry name" value="EF-hand-dom_pair"/>
</dbReference>
<dbReference type="GO" id="GO:0005509">
    <property type="term" value="F:calcium ion binding"/>
    <property type="evidence" value="ECO:0007669"/>
    <property type="project" value="InterPro"/>
</dbReference>
<evidence type="ECO:0000313" key="2">
    <source>
        <dbReference type="EMBL" id="OXU20445.1"/>
    </source>
</evidence>
<gene>
    <name evidence="2" type="ORF">TSAR_012515</name>
</gene>
<proteinExistence type="predicted"/>
<sequence length="498" mass="55534">MPHLTETSLQLGKEPTTMFKEFFIFATELACLFNQGVSVPMSSSCSIHCDGKDTDKAGSSTYMHNVTSSQRMEYEVFLGGSCNPTTWRTDIAIPALQSLGITYYNPQVAQWGPELVAQEYEAKKTARVLFFVIDDRTRNTAGIIEAAGLAGTRRESLVIVIHPYRQGQSIFGETLSNQEYYELMNGLMVLQYLMERMRIPIFESISAALNCTSKIIRNAINVQDLHAEDGIRPPRISFGQHGTDVTKLREAFKSLDSGDTGTISLAEALMLLQNNGKCNNLSISDLRNVVNKADMHEKSVIEKLSSNGDNLREQRVNFEQFCAIASEWSWRFKNNGVNCENWTNSIISDTDKRDLYVGVVGKDLNWLESSAVPLVESMGLTLHRPSTNEYSARVLPLELQRMKNSRLIMLVIPHHARGIAIMALAAHLIGLRAKLVLCVQALPEGFSVSGEKLTEQAIKDYNRGRIYLSDMATREGVPVYENIGDALQHAIQIVQSPC</sequence>
<dbReference type="SUPFAM" id="SSF47473">
    <property type="entry name" value="EF-hand"/>
    <property type="match status" value="1"/>
</dbReference>
<dbReference type="InterPro" id="IPR002048">
    <property type="entry name" value="EF_hand_dom"/>
</dbReference>
<dbReference type="PROSITE" id="PS50222">
    <property type="entry name" value="EF_HAND_2"/>
    <property type="match status" value="1"/>
</dbReference>
<organism evidence="2 3">
    <name type="scientific">Trichomalopsis sarcophagae</name>
    <dbReference type="NCBI Taxonomy" id="543379"/>
    <lineage>
        <taxon>Eukaryota</taxon>
        <taxon>Metazoa</taxon>
        <taxon>Ecdysozoa</taxon>
        <taxon>Arthropoda</taxon>
        <taxon>Hexapoda</taxon>
        <taxon>Insecta</taxon>
        <taxon>Pterygota</taxon>
        <taxon>Neoptera</taxon>
        <taxon>Endopterygota</taxon>
        <taxon>Hymenoptera</taxon>
        <taxon>Apocrita</taxon>
        <taxon>Proctotrupomorpha</taxon>
        <taxon>Chalcidoidea</taxon>
        <taxon>Pteromalidae</taxon>
        <taxon>Pteromalinae</taxon>
        <taxon>Trichomalopsis</taxon>
    </lineage>
</organism>
<reference evidence="2 3" key="1">
    <citation type="journal article" date="2017" name="Curr. Biol.">
        <title>The Evolution of Venom by Co-option of Single-Copy Genes.</title>
        <authorList>
            <person name="Martinson E.O."/>
            <person name="Mrinalini"/>
            <person name="Kelkar Y.D."/>
            <person name="Chang C.H."/>
            <person name="Werren J.H."/>
        </authorList>
    </citation>
    <scope>NUCLEOTIDE SEQUENCE [LARGE SCALE GENOMIC DNA]</scope>
    <source>
        <strain evidence="2 3">Alberta</strain>
        <tissue evidence="2">Whole body</tissue>
    </source>
</reference>
<dbReference type="PANTHER" id="PTHR36300:SF1">
    <property type="entry name" value="RAW, ISOFORM A"/>
    <property type="match status" value="1"/>
</dbReference>
<dbReference type="Pfam" id="PF15891">
    <property type="entry name" value="Nuc_deoxyri_tr2"/>
    <property type="match status" value="1"/>
</dbReference>
<keyword evidence="3" id="KW-1185">Reference proteome</keyword>
<dbReference type="FunFam" id="3.40.50.450:FF:000017">
    <property type="entry name" value="Raw, isoform D"/>
    <property type="match status" value="1"/>
</dbReference>
<dbReference type="EMBL" id="NNAY01002849">
    <property type="protein sequence ID" value="OXU20445.1"/>
    <property type="molecule type" value="Genomic_DNA"/>
</dbReference>
<evidence type="ECO:0000313" key="3">
    <source>
        <dbReference type="Proteomes" id="UP000215335"/>
    </source>
</evidence>
<dbReference type="AlphaFoldDB" id="A0A232EQ04"/>
<dbReference type="InterPro" id="IPR039470">
    <property type="entry name" value="Nuc_deoxyri_tr2"/>
</dbReference>
<dbReference type="GO" id="GO:0005886">
    <property type="term" value="C:plasma membrane"/>
    <property type="evidence" value="ECO:0007669"/>
    <property type="project" value="TreeGrafter"/>
</dbReference>
<dbReference type="Proteomes" id="UP000215335">
    <property type="component" value="Unassembled WGS sequence"/>
</dbReference>
<protein>
    <recommendedName>
        <fullName evidence="1">EF-hand domain-containing protein</fullName>
    </recommendedName>
</protein>
<accession>A0A232EQ04</accession>
<evidence type="ECO:0000259" key="1">
    <source>
        <dbReference type="PROSITE" id="PS50222"/>
    </source>
</evidence>
<feature type="domain" description="EF-hand" evidence="1">
    <location>
        <begin position="243"/>
        <end position="278"/>
    </location>
</feature>
<dbReference type="PANTHER" id="PTHR36300">
    <property type="entry name" value="RAW, ISOFORM A"/>
    <property type="match status" value="1"/>
</dbReference>
<dbReference type="Gene3D" id="1.10.238.10">
    <property type="entry name" value="EF-hand"/>
    <property type="match status" value="1"/>
</dbReference>
<dbReference type="STRING" id="543379.A0A232EQ04"/>
<comment type="caution">
    <text evidence="2">The sequence shown here is derived from an EMBL/GenBank/DDBJ whole genome shotgun (WGS) entry which is preliminary data.</text>
</comment>
<dbReference type="Gene3D" id="3.40.50.450">
    <property type="match status" value="1"/>
</dbReference>
<dbReference type="OrthoDB" id="6493944at2759"/>